<dbReference type="AlphaFoldDB" id="X1H953"/>
<sequence length="48" mass="5698">MKEKIDLVLNSLKKSIKMERLGLISEEELKKDKDKARRRLGYKPLNKI</sequence>
<name>X1H953_9ZZZZ</name>
<evidence type="ECO:0000313" key="1">
    <source>
        <dbReference type="EMBL" id="GAH65917.1"/>
    </source>
</evidence>
<gene>
    <name evidence="1" type="ORF">S03H2_46703</name>
</gene>
<dbReference type="EMBL" id="BARU01029354">
    <property type="protein sequence ID" value="GAH65917.1"/>
    <property type="molecule type" value="Genomic_DNA"/>
</dbReference>
<organism evidence="1">
    <name type="scientific">marine sediment metagenome</name>
    <dbReference type="NCBI Taxonomy" id="412755"/>
    <lineage>
        <taxon>unclassified sequences</taxon>
        <taxon>metagenomes</taxon>
        <taxon>ecological metagenomes</taxon>
    </lineage>
</organism>
<comment type="caution">
    <text evidence="1">The sequence shown here is derived from an EMBL/GenBank/DDBJ whole genome shotgun (WGS) entry which is preliminary data.</text>
</comment>
<proteinExistence type="predicted"/>
<accession>X1H953</accession>
<reference evidence="1" key="1">
    <citation type="journal article" date="2014" name="Front. Microbiol.">
        <title>High frequency of phylogenetically diverse reductive dehalogenase-homologous genes in deep subseafloor sedimentary metagenomes.</title>
        <authorList>
            <person name="Kawai M."/>
            <person name="Futagami T."/>
            <person name="Toyoda A."/>
            <person name="Takaki Y."/>
            <person name="Nishi S."/>
            <person name="Hori S."/>
            <person name="Arai W."/>
            <person name="Tsubouchi T."/>
            <person name="Morono Y."/>
            <person name="Uchiyama I."/>
            <person name="Ito T."/>
            <person name="Fujiyama A."/>
            <person name="Inagaki F."/>
            <person name="Takami H."/>
        </authorList>
    </citation>
    <scope>NUCLEOTIDE SEQUENCE</scope>
    <source>
        <strain evidence="1">Expedition CK06-06</strain>
    </source>
</reference>
<protein>
    <submittedName>
        <fullName evidence="1">Uncharacterized protein</fullName>
    </submittedName>
</protein>